<evidence type="ECO:0000313" key="2">
    <source>
        <dbReference type="EMBL" id="MBO1321559.1"/>
    </source>
</evidence>
<protein>
    <submittedName>
        <fullName evidence="2">Macro domain-containing protein</fullName>
    </submittedName>
</protein>
<dbReference type="Proteomes" id="UP000664417">
    <property type="component" value="Unassembled WGS sequence"/>
</dbReference>
<evidence type="ECO:0000259" key="1">
    <source>
        <dbReference type="PROSITE" id="PS51154"/>
    </source>
</evidence>
<feature type="domain" description="Macro" evidence="1">
    <location>
        <begin position="1"/>
        <end position="159"/>
    </location>
</feature>
<name>A0A8J7QD27_9BACT</name>
<dbReference type="InterPro" id="IPR043472">
    <property type="entry name" value="Macro_dom-like"/>
</dbReference>
<gene>
    <name evidence="2" type="ORF">J3U88_23985</name>
</gene>
<reference evidence="2" key="1">
    <citation type="submission" date="2021-03" db="EMBL/GenBank/DDBJ databases">
        <authorList>
            <person name="Wang G."/>
        </authorList>
    </citation>
    <scope>NUCLEOTIDE SEQUENCE</scope>
    <source>
        <strain evidence="2">KCTC 12899</strain>
    </source>
</reference>
<accession>A0A8J7QD27</accession>
<sequence length="159" mass="17823">MASTPSQTPISLIQGELLDQSVDAIVNPWQRHWFPGGRLCSQHLTHSIRQWAGDDPYTERDSQGPFKPGDAVATRAGRLPHRAIIHFAADSRFQRADRNSVDRCLRNALDLAGRKGFNSIAIPLLNSDGWNEDQAVDHVRERCSQAGYNGRVILVKERK</sequence>
<dbReference type="AlphaFoldDB" id="A0A8J7QD27"/>
<dbReference type="EMBL" id="JAFREP010000025">
    <property type="protein sequence ID" value="MBO1321559.1"/>
    <property type="molecule type" value="Genomic_DNA"/>
</dbReference>
<dbReference type="Pfam" id="PF01661">
    <property type="entry name" value="Macro"/>
    <property type="match status" value="1"/>
</dbReference>
<dbReference type="PROSITE" id="PS51154">
    <property type="entry name" value="MACRO"/>
    <property type="match status" value="1"/>
</dbReference>
<comment type="caution">
    <text evidence="2">The sequence shown here is derived from an EMBL/GenBank/DDBJ whole genome shotgun (WGS) entry which is preliminary data.</text>
</comment>
<organism evidence="2 3">
    <name type="scientific">Acanthopleuribacter pedis</name>
    <dbReference type="NCBI Taxonomy" id="442870"/>
    <lineage>
        <taxon>Bacteria</taxon>
        <taxon>Pseudomonadati</taxon>
        <taxon>Acidobacteriota</taxon>
        <taxon>Holophagae</taxon>
        <taxon>Acanthopleuribacterales</taxon>
        <taxon>Acanthopleuribacteraceae</taxon>
        <taxon>Acanthopleuribacter</taxon>
    </lineage>
</organism>
<evidence type="ECO:0000313" key="3">
    <source>
        <dbReference type="Proteomes" id="UP000664417"/>
    </source>
</evidence>
<proteinExistence type="predicted"/>
<dbReference type="Gene3D" id="3.40.220.10">
    <property type="entry name" value="Leucine Aminopeptidase, subunit E, domain 1"/>
    <property type="match status" value="1"/>
</dbReference>
<dbReference type="InterPro" id="IPR002589">
    <property type="entry name" value="Macro_dom"/>
</dbReference>
<keyword evidence="3" id="KW-1185">Reference proteome</keyword>
<dbReference type="SUPFAM" id="SSF52949">
    <property type="entry name" value="Macro domain-like"/>
    <property type="match status" value="1"/>
</dbReference>
<dbReference type="RefSeq" id="WP_207861533.1">
    <property type="nucleotide sequence ID" value="NZ_JAFREP010000025.1"/>
</dbReference>